<accession>A0A409XTW3</accession>
<dbReference type="EMBL" id="NHYD01000437">
    <property type="protein sequence ID" value="PPQ94170.1"/>
    <property type="molecule type" value="Genomic_DNA"/>
</dbReference>
<dbReference type="AlphaFoldDB" id="A0A409XTW3"/>
<dbReference type="Pfam" id="PF13391">
    <property type="entry name" value="HNH_2"/>
    <property type="match status" value="1"/>
</dbReference>
<feature type="compositionally biased region" description="Low complexity" evidence="1">
    <location>
        <begin position="117"/>
        <end position="130"/>
    </location>
</feature>
<feature type="domain" description="HNH nuclease" evidence="2">
    <location>
        <begin position="163"/>
        <end position="244"/>
    </location>
</feature>
<feature type="region of interest" description="Disordered" evidence="1">
    <location>
        <begin position="115"/>
        <end position="134"/>
    </location>
</feature>
<dbReference type="InParanoid" id="A0A409XTW3"/>
<reference evidence="3 4" key="1">
    <citation type="journal article" date="2018" name="Evol. Lett.">
        <title>Horizontal gene cluster transfer increased hallucinogenic mushroom diversity.</title>
        <authorList>
            <person name="Reynolds H.T."/>
            <person name="Vijayakumar V."/>
            <person name="Gluck-Thaler E."/>
            <person name="Korotkin H.B."/>
            <person name="Matheny P.B."/>
            <person name="Slot J.C."/>
        </authorList>
    </citation>
    <scope>NUCLEOTIDE SEQUENCE [LARGE SCALE GENOMIC DNA]</scope>
    <source>
        <strain evidence="3 4">2631</strain>
    </source>
</reference>
<name>A0A409XTW3_PSICY</name>
<organism evidence="3 4">
    <name type="scientific">Psilocybe cyanescens</name>
    <dbReference type="NCBI Taxonomy" id="93625"/>
    <lineage>
        <taxon>Eukaryota</taxon>
        <taxon>Fungi</taxon>
        <taxon>Dikarya</taxon>
        <taxon>Basidiomycota</taxon>
        <taxon>Agaricomycotina</taxon>
        <taxon>Agaricomycetes</taxon>
        <taxon>Agaricomycetidae</taxon>
        <taxon>Agaricales</taxon>
        <taxon>Agaricineae</taxon>
        <taxon>Strophariaceae</taxon>
        <taxon>Psilocybe</taxon>
    </lineage>
</organism>
<keyword evidence="4" id="KW-1185">Reference proteome</keyword>
<gene>
    <name evidence="3" type="ORF">CVT25_003755</name>
</gene>
<evidence type="ECO:0000259" key="2">
    <source>
        <dbReference type="Pfam" id="PF13391"/>
    </source>
</evidence>
<evidence type="ECO:0000313" key="3">
    <source>
        <dbReference type="EMBL" id="PPQ94170.1"/>
    </source>
</evidence>
<sequence>MSQPLPRPNPFHPDNQPIVYSAYEMCLDLESRHDQVAKIQEVRLPSLICARLLGYMIREAPTAEGRNDFAREVKRCQLDPNIDMPFYLRQQRTDAALLDLAQLYNDHLLRVFHSKNSRTPTPKSHHSPPSFDAQNDVLNTSLVKTPIKDKAKENALHRDGYRCVITRRLDFASYKEKRVVSHPGDKVTVTEVAHIFARSTNEDLKHTQQLRAIEELNGPRIHRLENLLTLDVALHRFFDSLDLWFERSENDRINEYRMGGTDPIILLGLPPVVVFTTPDEYEFPVPDARYLALHAACARIAYLSGTGEYTAKILRDIETVGVLSEDGSSDVLYHALVRGVNVEVY</sequence>
<dbReference type="InterPro" id="IPR003615">
    <property type="entry name" value="HNH_nuc"/>
</dbReference>
<protein>
    <recommendedName>
        <fullName evidence="2">HNH nuclease domain-containing protein</fullName>
    </recommendedName>
</protein>
<proteinExistence type="predicted"/>
<dbReference type="STRING" id="93625.A0A409XTW3"/>
<dbReference type="Proteomes" id="UP000283269">
    <property type="component" value="Unassembled WGS sequence"/>
</dbReference>
<evidence type="ECO:0000256" key="1">
    <source>
        <dbReference type="SAM" id="MobiDB-lite"/>
    </source>
</evidence>
<dbReference type="OrthoDB" id="2104739at2759"/>
<evidence type="ECO:0000313" key="4">
    <source>
        <dbReference type="Proteomes" id="UP000283269"/>
    </source>
</evidence>
<comment type="caution">
    <text evidence="3">The sequence shown here is derived from an EMBL/GenBank/DDBJ whole genome shotgun (WGS) entry which is preliminary data.</text>
</comment>